<dbReference type="RefSeq" id="WP_073613790.1">
    <property type="nucleotide sequence ID" value="NZ_FRFE01000011.1"/>
</dbReference>
<dbReference type="SUPFAM" id="SSF109604">
    <property type="entry name" value="HD-domain/PDEase-like"/>
    <property type="match status" value="1"/>
</dbReference>
<keyword evidence="3" id="KW-1185">Reference proteome</keyword>
<dbReference type="PROSITE" id="PS51833">
    <property type="entry name" value="HDOD"/>
    <property type="match status" value="1"/>
</dbReference>
<dbReference type="PANTHER" id="PTHR33525">
    <property type="match status" value="1"/>
</dbReference>
<proteinExistence type="predicted"/>
<protein>
    <submittedName>
        <fullName evidence="2">HD-like signal output (HDOD) domain, no enzymatic activity</fullName>
    </submittedName>
</protein>
<name>A0A1M7Y883_9BACT</name>
<evidence type="ECO:0000313" key="3">
    <source>
        <dbReference type="Proteomes" id="UP000184603"/>
    </source>
</evidence>
<gene>
    <name evidence="2" type="ORF">SAMN02745220_02497</name>
</gene>
<dbReference type="InterPro" id="IPR013976">
    <property type="entry name" value="HDOD"/>
</dbReference>
<accession>A0A1M7Y883</accession>
<dbReference type="OrthoDB" id="5501247at2"/>
<dbReference type="Pfam" id="PF08668">
    <property type="entry name" value="HDOD"/>
    <property type="match status" value="1"/>
</dbReference>
<evidence type="ECO:0000259" key="1">
    <source>
        <dbReference type="PROSITE" id="PS51833"/>
    </source>
</evidence>
<dbReference type="PANTHER" id="PTHR33525:SF3">
    <property type="entry name" value="RIBONUCLEASE Y"/>
    <property type="match status" value="1"/>
</dbReference>
<organism evidence="2 3">
    <name type="scientific">Desulfopila aestuarii DSM 18488</name>
    <dbReference type="NCBI Taxonomy" id="1121416"/>
    <lineage>
        <taxon>Bacteria</taxon>
        <taxon>Pseudomonadati</taxon>
        <taxon>Thermodesulfobacteriota</taxon>
        <taxon>Desulfobulbia</taxon>
        <taxon>Desulfobulbales</taxon>
        <taxon>Desulfocapsaceae</taxon>
        <taxon>Desulfopila</taxon>
    </lineage>
</organism>
<sequence length="278" mass="31206">MSDVNSFIDDIERFIESGKLTLPVFNPTAMRVQQELVKKEPDMGVVEKLIIRDQTLASEVLKLANSAFYRGLVEVRTVKAAMIRLGMREVGKIVLLAASKTQFRIVDKELSLMLKKIWQHSAGNALAANWLARRCEFTELAGQAFFSGLFHDIGKLFLLVAVEQAKLRTSGKMTNALLLEVINTLHTRQGYSLMQHWNMPEEYCVVVRDHHEPNVDAKNTLLIIVRLADMACHKLGIGMCSLTDINLAATPEANLLEITEIDLAELEIMLEDTTALTR</sequence>
<evidence type="ECO:0000313" key="2">
    <source>
        <dbReference type="EMBL" id="SHO48842.1"/>
    </source>
</evidence>
<dbReference type="InterPro" id="IPR052340">
    <property type="entry name" value="RNase_Y/CdgJ"/>
</dbReference>
<dbReference type="EMBL" id="FRFE01000011">
    <property type="protein sequence ID" value="SHO48842.1"/>
    <property type="molecule type" value="Genomic_DNA"/>
</dbReference>
<dbReference type="STRING" id="1121416.SAMN02745220_02497"/>
<dbReference type="AlphaFoldDB" id="A0A1M7Y883"/>
<dbReference type="Gene3D" id="1.10.3210.10">
    <property type="entry name" value="Hypothetical protein af1432"/>
    <property type="match status" value="1"/>
</dbReference>
<feature type="domain" description="HDOD" evidence="1">
    <location>
        <begin position="22"/>
        <end position="213"/>
    </location>
</feature>
<dbReference type="Proteomes" id="UP000184603">
    <property type="component" value="Unassembled WGS sequence"/>
</dbReference>
<reference evidence="2 3" key="1">
    <citation type="submission" date="2016-12" db="EMBL/GenBank/DDBJ databases">
        <authorList>
            <person name="Song W.-J."/>
            <person name="Kurnit D.M."/>
        </authorList>
    </citation>
    <scope>NUCLEOTIDE SEQUENCE [LARGE SCALE GENOMIC DNA]</scope>
    <source>
        <strain evidence="2 3">DSM 18488</strain>
    </source>
</reference>